<dbReference type="Proteomes" id="UP001608902">
    <property type="component" value="Unassembled WGS sequence"/>
</dbReference>
<name>A0ABD6EP02_9BILA</name>
<dbReference type="PANTHER" id="PTHR18849:SF0">
    <property type="entry name" value="CILIA- AND FLAGELLA-ASSOCIATED PROTEIN 410-RELATED"/>
    <property type="match status" value="1"/>
</dbReference>
<proteinExistence type="predicted"/>
<dbReference type="AlphaFoldDB" id="A0ABD6EP02"/>
<comment type="caution">
    <text evidence="4">The sequence shown here is derived from an EMBL/GenBank/DDBJ whole genome shotgun (WGS) entry which is preliminary data.</text>
</comment>
<accession>A0ABD6EP02</accession>
<evidence type="ECO:0008006" key="6">
    <source>
        <dbReference type="Google" id="ProtNLM"/>
    </source>
</evidence>
<organism evidence="4 5">
    <name type="scientific">Gnathostoma spinigerum</name>
    <dbReference type="NCBI Taxonomy" id="75299"/>
    <lineage>
        <taxon>Eukaryota</taxon>
        <taxon>Metazoa</taxon>
        <taxon>Ecdysozoa</taxon>
        <taxon>Nematoda</taxon>
        <taxon>Chromadorea</taxon>
        <taxon>Rhabditida</taxon>
        <taxon>Spirurina</taxon>
        <taxon>Gnathostomatomorpha</taxon>
        <taxon>Gnathostomatoidea</taxon>
        <taxon>Gnathostomatidae</taxon>
        <taxon>Gnathostoma</taxon>
    </lineage>
</organism>
<feature type="compositionally biased region" description="Polar residues" evidence="3">
    <location>
        <begin position="16"/>
        <end position="26"/>
    </location>
</feature>
<keyword evidence="2" id="KW-0677">Repeat</keyword>
<evidence type="ECO:0000256" key="2">
    <source>
        <dbReference type="ARBA" id="ARBA00022737"/>
    </source>
</evidence>
<reference evidence="4 5" key="1">
    <citation type="submission" date="2024-08" db="EMBL/GenBank/DDBJ databases">
        <title>Gnathostoma spinigerum genome.</title>
        <authorList>
            <person name="Gonzalez-Bertolin B."/>
            <person name="Monzon S."/>
            <person name="Zaballos A."/>
            <person name="Jimenez P."/>
            <person name="Dekumyoy P."/>
            <person name="Varona S."/>
            <person name="Cuesta I."/>
            <person name="Sumanam S."/>
            <person name="Adisakwattana P."/>
            <person name="Gasser R.B."/>
            <person name="Hernandez-Gonzalez A."/>
            <person name="Young N.D."/>
            <person name="Perteguer M.J."/>
        </authorList>
    </citation>
    <scope>NUCLEOTIDE SEQUENCE [LARGE SCALE GENOMIC DNA]</scope>
    <source>
        <strain evidence="4">AL3</strain>
        <tissue evidence="4">Liver</tissue>
    </source>
</reference>
<dbReference type="EMBL" id="JBGFUD010006307">
    <property type="protein sequence ID" value="MFH4980922.1"/>
    <property type="molecule type" value="Genomic_DNA"/>
</dbReference>
<dbReference type="PANTHER" id="PTHR18849">
    <property type="entry name" value="LEUCINE RICH REPEAT PROTEIN"/>
    <property type="match status" value="1"/>
</dbReference>
<keyword evidence="5" id="KW-1185">Reference proteome</keyword>
<evidence type="ECO:0000256" key="3">
    <source>
        <dbReference type="SAM" id="MobiDB-lite"/>
    </source>
</evidence>
<dbReference type="SUPFAM" id="SSF52058">
    <property type="entry name" value="L domain-like"/>
    <property type="match status" value="1"/>
</dbReference>
<keyword evidence="1" id="KW-0433">Leucine-rich repeat</keyword>
<feature type="region of interest" description="Disordered" evidence="3">
    <location>
        <begin position="1"/>
        <end position="26"/>
    </location>
</feature>
<evidence type="ECO:0000313" key="4">
    <source>
        <dbReference type="EMBL" id="MFH4980922.1"/>
    </source>
</evidence>
<dbReference type="InterPro" id="IPR032675">
    <property type="entry name" value="LRR_dom_sf"/>
</dbReference>
<dbReference type="Gene3D" id="3.80.10.10">
    <property type="entry name" value="Ribonuclease Inhibitor"/>
    <property type="match status" value="2"/>
</dbReference>
<protein>
    <recommendedName>
        <fullName evidence="6">Tubulin-specific chaperone cofactor E-like protein</fullName>
    </recommendedName>
</protein>
<gene>
    <name evidence="4" type="ORF">AB6A40_007631</name>
</gene>
<evidence type="ECO:0000313" key="5">
    <source>
        <dbReference type="Proteomes" id="UP001608902"/>
    </source>
</evidence>
<feature type="compositionally biased region" description="Basic and acidic residues" evidence="3">
    <location>
        <begin position="1"/>
        <end position="10"/>
    </location>
</feature>
<evidence type="ECO:0000256" key="1">
    <source>
        <dbReference type="ARBA" id="ARBA00022614"/>
    </source>
</evidence>
<sequence>MESEQREQTKRKATHSSDVPNQYDEQNGNATVLDELINKYLCDEECTSVWITSITGTSPCKLANQRALELVVLDHRSIDRIGDIHRFTPLIGSVTEIDLSWNNISSWKEIVTLLSSIPTLRVFNASHNPLSRNFDVDLPKIDRLFNLILNSTNLPLSVIRQVVSSMPSLNELHLSQNRSIESDLDSIDQLVSDSVSILYLNECEISKWSTAVTFCRLFPSCDHLFLCENPIKTIDFYSESDLAYMRNIQSLYLSKCHINDWKSIEQLNDMRSLKDLKINQNPLLSKYSAEERHHLVVGRLQRLQILNGSTVSSEQREASERFLVRYYDIREDKPSIFSELIARHGKVEQLCTVDLSPKTHASIVAFCEEIGYRGNIVVNLSQSVSTLMRTFERVTNIAAHRMRIFYMSIRGDPHPCELRLPNQKLFSLRVEDGDHFYVQSKLMSGRKRTSQMKVELPYPFVVVD</sequence>